<name>A0A5H2PYZ7_RALSL</name>
<dbReference type="EMBL" id="CP026092">
    <property type="protein sequence ID" value="AYB56166.1"/>
    <property type="molecule type" value="Genomic_DNA"/>
</dbReference>
<proteinExistence type="predicted"/>
<reference evidence="1" key="1">
    <citation type="submission" date="2018-01" db="EMBL/GenBank/DDBJ databases">
        <title>Complete Genome Sequence of three strains from Ralstonia solanacearum ecotype Moko sequevar IIA-53 from Brazil.</title>
        <authorList>
            <person name="Silva J.R."/>
            <person name="Albuquerque G.M.R."/>
            <person name="Pais A.K.L."/>
            <person name="Silva A.M.F."/>
            <person name="Boiteux M.E.N.F."/>
            <person name="Souza E.B."/>
            <person name="Mariano R.L.R."/>
        </authorList>
    </citation>
    <scope>NUCLEOTIDE SEQUENCE [LARGE SCALE GENOMIC DNA]</scope>
    <source>
        <strain evidence="1">SFC</strain>
    </source>
</reference>
<gene>
    <name evidence="1" type="ORF">C2L97_09015</name>
</gene>
<organism evidence="1">
    <name type="scientific">Ralstonia solanacearum</name>
    <name type="common">Pseudomonas solanacearum</name>
    <dbReference type="NCBI Taxonomy" id="305"/>
    <lineage>
        <taxon>Bacteria</taxon>
        <taxon>Pseudomonadati</taxon>
        <taxon>Pseudomonadota</taxon>
        <taxon>Betaproteobacteria</taxon>
        <taxon>Burkholderiales</taxon>
        <taxon>Burkholderiaceae</taxon>
        <taxon>Ralstonia</taxon>
        <taxon>Ralstonia solanacearum species complex</taxon>
    </lineage>
</organism>
<protein>
    <submittedName>
        <fullName evidence="1">Uncharacterized protein</fullName>
    </submittedName>
</protein>
<accession>A0A5H2PYZ7</accession>
<sequence>MLAVRRVPRFFAQGKGSVRKDGLSQVSLHLLINGSISEQKHESRLSRIYPEASEQHEKKTKLKEAAWESLKRGKISDEEYGSRARLRILDRPKP</sequence>
<evidence type="ECO:0000313" key="1">
    <source>
        <dbReference type="EMBL" id="AYB56166.1"/>
    </source>
</evidence>
<dbReference type="AlphaFoldDB" id="A0A5H2PYZ7"/>